<accession>A0A3Q2PBH6</accession>
<evidence type="ECO:0000256" key="1">
    <source>
        <dbReference type="ARBA" id="ARBA00004175"/>
    </source>
</evidence>
<keyword evidence="4" id="KW-0472">Membrane</keyword>
<proteinExistence type="predicted"/>
<dbReference type="Ensembl" id="ENSFHET00000031025.1">
    <property type="protein sequence ID" value="ENSFHEP00000010001.1"/>
    <property type="gene ID" value="ENSFHEG00000011264.1"/>
</dbReference>
<name>A0A3Q2PBH6_FUNHE</name>
<dbReference type="AlphaFoldDB" id="A0A3Q2PBH6"/>
<keyword evidence="4" id="KW-1053">Target membrane</keyword>
<evidence type="ECO:0000313" key="6">
    <source>
        <dbReference type="Ensembl" id="ENSFHEP00000010001.1"/>
    </source>
</evidence>
<evidence type="ECO:0000256" key="3">
    <source>
        <dbReference type="ARBA" id="ARBA00022537"/>
    </source>
</evidence>
<dbReference type="GO" id="GO:0042151">
    <property type="term" value="C:nematocyst"/>
    <property type="evidence" value="ECO:0007669"/>
    <property type="project" value="UniProtKB-SubCell"/>
</dbReference>
<keyword evidence="5" id="KW-0166">Nematocyst</keyword>
<dbReference type="InterPro" id="IPR015926">
    <property type="entry name" value="Cytolysin/lectin"/>
</dbReference>
<dbReference type="PANTHER" id="PTHR40388:SF2">
    <property type="entry name" value="ACTINOPORIN-LIKE PROTEIN"/>
    <property type="match status" value="1"/>
</dbReference>
<organism evidence="6 7">
    <name type="scientific">Fundulus heteroclitus</name>
    <name type="common">Killifish</name>
    <name type="synonym">Mummichog</name>
    <dbReference type="NCBI Taxonomy" id="8078"/>
    <lineage>
        <taxon>Eukaryota</taxon>
        <taxon>Metazoa</taxon>
        <taxon>Chordata</taxon>
        <taxon>Craniata</taxon>
        <taxon>Vertebrata</taxon>
        <taxon>Euteleostomi</taxon>
        <taxon>Actinopterygii</taxon>
        <taxon>Neopterygii</taxon>
        <taxon>Teleostei</taxon>
        <taxon>Neoteleostei</taxon>
        <taxon>Acanthomorphata</taxon>
        <taxon>Ovalentaria</taxon>
        <taxon>Atherinomorphae</taxon>
        <taxon>Cyprinodontiformes</taxon>
        <taxon>Fundulidae</taxon>
        <taxon>Fundulus</taxon>
    </lineage>
</organism>
<evidence type="ECO:0000256" key="5">
    <source>
        <dbReference type="ARBA" id="ARBA00023331"/>
    </source>
</evidence>
<reference evidence="6" key="2">
    <citation type="submission" date="2025-09" db="UniProtKB">
        <authorList>
            <consortium name="Ensembl"/>
        </authorList>
    </citation>
    <scope>IDENTIFICATION</scope>
</reference>
<protein>
    <submittedName>
        <fullName evidence="6">Uncharacterized protein</fullName>
    </submittedName>
</protein>
<reference evidence="6" key="1">
    <citation type="submission" date="2025-08" db="UniProtKB">
        <authorList>
            <consortium name="Ensembl"/>
        </authorList>
    </citation>
    <scope>IDENTIFICATION</scope>
</reference>
<dbReference type="SUPFAM" id="SSF63724">
    <property type="entry name" value="Cytolysin/lectin"/>
    <property type="match status" value="1"/>
</dbReference>
<comment type="subcellular location">
    <subcellularLocation>
        <location evidence="2">Nematocyst</location>
    </subcellularLocation>
    <subcellularLocation>
        <location evidence="1">Target cell membrane</location>
    </subcellularLocation>
</comment>
<keyword evidence="7" id="KW-1185">Reference proteome</keyword>
<evidence type="ECO:0000313" key="7">
    <source>
        <dbReference type="Proteomes" id="UP000265000"/>
    </source>
</evidence>
<dbReference type="PANTHER" id="PTHR40388">
    <property type="entry name" value="BRYOPORIN"/>
    <property type="match status" value="1"/>
</dbReference>
<dbReference type="Gene3D" id="2.60.270.20">
    <property type="entry name" value="Cytolysin/lectin"/>
    <property type="match status" value="1"/>
</dbReference>
<dbReference type="GO" id="GO:0044218">
    <property type="term" value="C:other organism cell membrane"/>
    <property type="evidence" value="ECO:0007669"/>
    <property type="project" value="UniProtKB-KW"/>
</dbReference>
<sequence>MSLTHRECTVRIQNKTSSFILRDPRVHLQNGNCAIPLPPDLCPTESGTALFKKMYEADFGSEGVFMYNIVHKSTNQELGQLAVMFSILYESDSNDYAVGEFSDIKQCDDELYQEMWSEYKHESVRGEAKGPSLTHKGSHVTIRASMSDTNQAVLKVDICDN</sequence>
<dbReference type="InterPro" id="IPR050677">
    <property type="entry name" value="Actinoporin_PFT"/>
</dbReference>
<dbReference type="Proteomes" id="UP000265000">
    <property type="component" value="Unplaced"/>
</dbReference>
<dbReference type="GeneTree" id="ENSGT00940000164286"/>
<keyword evidence="3" id="KW-1052">Target cell membrane</keyword>
<evidence type="ECO:0000256" key="2">
    <source>
        <dbReference type="ARBA" id="ARBA00004532"/>
    </source>
</evidence>
<evidence type="ECO:0000256" key="4">
    <source>
        <dbReference type="ARBA" id="ARBA00023298"/>
    </source>
</evidence>